<dbReference type="GO" id="GO:0005840">
    <property type="term" value="C:ribosome"/>
    <property type="evidence" value="ECO:0007669"/>
    <property type="project" value="UniProtKB-KW"/>
</dbReference>
<gene>
    <name evidence="4" type="ORF">C6B37_02780</name>
</gene>
<keyword evidence="2 3" id="KW-0687">Ribonucleoprotein</keyword>
<name>A0A2S8NSQ7_9MOLU</name>
<dbReference type="Proteomes" id="UP000238672">
    <property type="component" value="Unassembled WGS sequence"/>
</dbReference>
<sequence length="84" mass="9931">MALTKEEKQKIILQNTEKANNTGDTKTQINILFHEIKKLKKHLKQNPGDFQFKRGLLMKNRKRNALIRYAIEKKIILNKNDIDN</sequence>
<evidence type="ECO:0000256" key="2">
    <source>
        <dbReference type="ARBA" id="ARBA00023274"/>
    </source>
</evidence>
<evidence type="ECO:0000313" key="4">
    <source>
        <dbReference type="EMBL" id="PQP79000.1"/>
    </source>
</evidence>
<accession>A0A2S8NSQ7</accession>
<dbReference type="SMART" id="SM01387">
    <property type="entry name" value="Ribosomal_S15"/>
    <property type="match status" value="1"/>
</dbReference>
<proteinExistence type="inferred from homology"/>
<organism evidence="4 5">
    <name type="scientific">Candidatus Phytoplasma phoenicium</name>
    <dbReference type="NCBI Taxonomy" id="198422"/>
    <lineage>
        <taxon>Bacteria</taxon>
        <taxon>Bacillati</taxon>
        <taxon>Mycoplasmatota</taxon>
        <taxon>Mollicutes</taxon>
        <taxon>Acholeplasmatales</taxon>
        <taxon>Acholeplasmataceae</taxon>
        <taxon>Candidatus Phytoplasma</taxon>
        <taxon>16SrIX (Pigeon pea witches'-broom group)</taxon>
    </lineage>
</organism>
<dbReference type="InterPro" id="IPR000589">
    <property type="entry name" value="Ribosomal_uS15"/>
</dbReference>
<dbReference type="AlphaFoldDB" id="A0A2S8NSQ7"/>
<dbReference type="GO" id="GO:0006412">
    <property type="term" value="P:translation"/>
    <property type="evidence" value="ECO:0007669"/>
    <property type="project" value="InterPro"/>
</dbReference>
<dbReference type="GO" id="GO:1990904">
    <property type="term" value="C:ribonucleoprotein complex"/>
    <property type="evidence" value="ECO:0007669"/>
    <property type="project" value="UniProtKB-KW"/>
</dbReference>
<evidence type="ECO:0000256" key="1">
    <source>
        <dbReference type="ARBA" id="ARBA00022980"/>
    </source>
</evidence>
<dbReference type="SUPFAM" id="SSF47060">
    <property type="entry name" value="S15/NS1 RNA-binding domain"/>
    <property type="match status" value="1"/>
</dbReference>
<dbReference type="Pfam" id="PF00312">
    <property type="entry name" value="Ribosomal_S15"/>
    <property type="match status" value="1"/>
</dbReference>
<reference evidence="4 5" key="1">
    <citation type="submission" date="2018-02" db="EMBL/GenBank/DDBJ databases">
        <title>Metagenomics reveals mixed infection of spiroplasma and phytoplasma in chicory.</title>
        <authorList>
            <person name="Polano C."/>
            <person name="Moruzzi S."/>
            <person name="Ermacora P."/>
            <person name="Ferrini F."/>
            <person name="Martini M."/>
            <person name="Firrao G."/>
        </authorList>
    </citation>
    <scope>NUCLEOTIDE SEQUENCE [LARGE SCALE GENOMIC DNA]</scope>
    <source>
        <strain evidence="4 5">ChiP</strain>
    </source>
</reference>
<evidence type="ECO:0000313" key="5">
    <source>
        <dbReference type="Proteomes" id="UP000238672"/>
    </source>
</evidence>
<dbReference type="EMBL" id="PUUG01000118">
    <property type="protein sequence ID" value="PQP79000.1"/>
    <property type="molecule type" value="Genomic_DNA"/>
</dbReference>
<dbReference type="Gene3D" id="1.10.287.10">
    <property type="entry name" value="S15/NS1, RNA-binding"/>
    <property type="match status" value="1"/>
</dbReference>
<evidence type="ECO:0000256" key="3">
    <source>
        <dbReference type="RuleBase" id="RU003919"/>
    </source>
</evidence>
<comment type="similarity">
    <text evidence="3">Belongs to the universal ribosomal protein uS15 family.</text>
</comment>
<comment type="caution">
    <text evidence="4">The sequence shown here is derived from an EMBL/GenBank/DDBJ whole genome shotgun (WGS) entry which is preliminary data.</text>
</comment>
<keyword evidence="5" id="KW-1185">Reference proteome</keyword>
<dbReference type="InterPro" id="IPR009068">
    <property type="entry name" value="uS15_NS1_RNA-bd_sf"/>
</dbReference>
<protein>
    <submittedName>
        <fullName evidence="4">30S ribosomal protein S15</fullName>
    </submittedName>
</protein>
<dbReference type="GO" id="GO:0003735">
    <property type="term" value="F:structural constituent of ribosome"/>
    <property type="evidence" value="ECO:0007669"/>
    <property type="project" value="InterPro"/>
</dbReference>
<keyword evidence="1 3" id="KW-0689">Ribosomal protein</keyword>